<comment type="caution">
    <text evidence="1">The sequence shown here is derived from an EMBL/GenBank/DDBJ whole genome shotgun (WGS) entry which is preliminary data.</text>
</comment>
<proteinExistence type="predicted"/>
<sequence>MKVLTEWYEKIKRKLTVEHRKPSLSSQGSGRYSKEDLRLRMRTTSIVVLRPRADTEIIIERRRCSRKSSSACAKNKTQKEVTCRNRAESAPLAPLVQRTTPNHLTLVSTGSMLAPIYRSRTATIGKSTNIVYVG</sequence>
<name>A0AA36M649_CYLNA</name>
<evidence type="ECO:0000313" key="1">
    <source>
        <dbReference type="EMBL" id="CAJ0600499.1"/>
    </source>
</evidence>
<protein>
    <submittedName>
        <fullName evidence="1">Uncharacterized protein</fullName>
    </submittedName>
</protein>
<organism evidence="1 2">
    <name type="scientific">Cylicocyclus nassatus</name>
    <name type="common">Nematode worm</name>
    <dbReference type="NCBI Taxonomy" id="53992"/>
    <lineage>
        <taxon>Eukaryota</taxon>
        <taxon>Metazoa</taxon>
        <taxon>Ecdysozoa</taxon>
        <taxon>Nematoda</taxon>
        <taxon>Chromadorea</taxon>
        <taxon>Rhabditida</taxon>
        <taxon>Rhabditina</taxon>
        <taxon>Rhabditomorpha</taxon>
        <taxon>Strongyloidea</taxon>
        <taxon>Strongylidae</taxon>
        <taxon>Cylicocyclus</taxon>
    </lineage>
</organism>
<reference evidence="1" key="1">
    <citation type="submission" date="2023-07" db="EMBL/GenBank/DDBJ databases">
        <authorList>
            <consortium name="CYATHOMIX"/>
        </authorList>
    </citation>
    <scope>NUCLEOTIDE SEQUENCE</scope>
    <source>
        <strain evidence="1">N/A</strain>
    </source>
</reference>
<accession>A0AA36M649</accession>
<evidence type="ECO:0000313" key="2">
    <source>
        <dbReference type="Proteomes" id="UP001176961"/>
    </source>
</evidence>
<dbReference type="AlphaFoldDB" id="A0AA36M649"/>
<keyword evidence="2" id="KW-1185">Reference proteome</keyword>
<gene>
    <name evidence="1" type="ORF">CYNAS_LOCUS12482</name>
</gene>
<dbReference type="EMBL" id="CATQJL010000223">
    <property type="protein sequence ID" value="CAJ0600499.1"/>
    <property type="molecule type" value="Genomic_DNA"/>
</dbReference>
<dbReference type="Proteomes" id="UP001176961">
    <property type="component" value="Unassembled WGS sequence"/>
</dbReference>